<evidence type="ECO:0000256" key="1">
    <source>
        <dbReference type="ARBA" id="ARBA00000085"/>
    </source>
</evidence>
<dbReference type="EMBL" id="WHOA01000165">
    <property type="protein sequence ID" value="NOU74408.1"/>
    <property type="molecule type" value="Genomic_DNA"/>
</dbReference>
<evidence type="ECO:0000256" key="8">
    <source>
        <dbReference type="ARBA" id="ARBA00022777"/>
    </source>
</evidence>
<evidence type="ECO:0000256" key="9">
    <source>
        <dbReference type="ARBA" id="ARBA00022840"/>
    </source>
</evidence>
<dbReference type="InterPro" id="IPR036890">
    <property type="entry name" value="HATPase_C_sf"/>
</dbReference>
<dbReference type="InterPro" id="IPR005467">
    <property type="entry name" value="His_kinase_dom"/>
</dbReference>
<dbReference type="SUPFAM" id="SSF158472">
    <property type="entry name" value="HAMP domain-like"/>
    <property type="match status" value="1"/>
</dbReference>
<evidence type="ECO:0000259" key="14">
    <source>
        <dbReference type="PROSITE" id="PS50109"/>
    </source>
</evidence>
<comment type="subcellular location">
    <subcellularLocation>
        <location evidence="2">Cell membrane</location>
        <topology evidence="2">Multi-pass membrane protein</topology>
    </subcellularLocation>
</comment>
<keyword evidence="7" id="KW-0547">Nucleotide-binding</keyword>
<dbReference type="Proteomes" id="UP000616779">
    <property type="component" value="Unassembled WGS sequence"/>
</dbReference>
<keyword evidence="5" id="KW-0597">Phosphoprotein</keyword>
<keyword evidence="8" id="KW-0418">Kinase</keyword>
<name>A0ABX1Y325_9BACL</name>
<evidence type="ECO:0000256" key="5">
    <source>
        <dbReference type="ARBA" id="ARBA00022553"/>
    </source>
</evidence>
<keyword evidence="11 13" id="KW-0472">Membrane</keyword>
<dbReference type="SMART" id="SM00387">
    <property type="entry name" value="HATPase_c"/>
    <property type="match status" value="1"/>
</dbReference>
<dbReference type="CDD" id="cd06225">
    <property type="entry name" value="HAMP"/>
    <property type="match status" value="1"/>
</dbReference>
<evidence type="ECO:0000313" key="16">
    <source>
        <dbReference type="EMBL" id="NOU74408.1"/>
    </source>
</evidence>
<dbReference type="Pfam" id="PF06580">
    <property type="entry name" value="His_kinase"/>
    <property type="match status" value="1"/>
</dbReference>
<comment type="caution">
    <text evidence="16">The sequence shown here is derived from an EMBL/GenBank/DDBJ whole genome shotgun (WGS) entry which is preliminary data.</text>
</comment>
<dbReference type="EC" id="2.7.13.3" evidence="3"/>
<keyword evidence="13" id="KW-0812">Transmembrane</keyword>
<dbReference type="InterPro" id="IPR003594">
    <property type="entry name" value="HATPase_dom"/>
</dbReference>
<evidence type="ECO:0000256" key="2">
    <source>
        <dbReference type="ARBA" id="ARBA00004651"/>
    </source>
</evidence>
<keyword evidence="10" id="KW-0902">Two-component regulatory system</keyword>
<keyword evidence="13" id="KW-1133">Transmembrane helix</keyword>
<evidence type="ECO:0000259" key="15">
    <source>
        <dbReference type="PROSITE" id="PS50885"/>
    </source>
</evidence>
<keyword evidence="6" id="KW-0808">Transferase</keyword>
<dbReference type="Pfam" id="PF02518">
    <property type="entry name" value="HATPase_c"/>
    <property type="match status" value="1"/>
</dbReference>
<dbReference type="PROSITE" id="PS50109">
    <property type="entry name" value="HIS_KIN"/>
    <property type="match status" value="1"/>
</dbReference>
<dbReference type="Gene3D" id="3.30.450.20">
    <property type="entry name" value="PAS domain"/>
    <property type="match status" value="1"/>
</dbReference>
<keyword evidence="17" id="KW-1185">Reference proteome</keyword>
<accession>A0ABX1Y325</accession>
<dbReference type="InterPro" id="IPR003660">
    <property type="entry name" value="HAMP_dom"/>
</dbReference>
<feature type="transmembrane region" description="Helical" evidence="13">
    <location>
        <begin position="7"/>
        <end position="27"/>
    </location>
</feature>
<dbReference type="SUPFAM" id="SSF55874">
    <property type="entry name" value="ATPase domain of HSP90 chaperone/DNA topoisomerase II/histidine kinase"/>
    <property type="match status" value="1"/>
</dbReference>
<comment type="catalytic activity">
    <reaction evidence="1">
        <text>ATP + protein L-histidine = ADP + protein N-phospho-L-histidine.</text>
        <dbReference type="EC" id="2.7.13.3"/>
    </reaction>
</comment>
<dbReference type="Pfam" id="PF00672">
    <property type="entry name" value="HAMP"/>
    <property type="match status" value="1"/>
</dbReference>
<evidence type="ECO:0000256" key="4">
    <source>
        <dbReference type="ARBA" id="ARBA00022475"/>
    </source>
</evidence>
<evidence type="ECO:0000256" key="13">
    <source>
        <dbReference type="SAM" id="Phobius"/>
    </source>
</evidence>
<keyword evidence="9" id="KW-0067">ATP-binding</keyword>
<feature type="domain" description="Histidine kinase" evidence="14">
    <location>
        <begin position="468"/>
        <end position="571"/>
    </location>
</feature>
<evidence type="ECO:0000256" key="11">
    <source>
        <dbReference type="ARBA" id="ARBA00023136"/>
    </source>
</evidence>
<evidence type="ECO:0000256" key="10">
    <source>
        <dbReference type="ARBA" id="ARBA00023012"/>
    </source>
</evidence>
<feature type="coiled-coil region" evidence="12">
    <location>
        <begin position="342"/>
        <end position="381"/>
    </location>
</feature>
<dbReference type="RefSeq" id="WP_171645814.1">
    <property type="nucleotide sequence ID" value="NZ_WHOA01000165.1"/>
</dbReference>
<dbReference type="SMART" id="SM00304">
    <property type="entry name" value="HAMP"/>
    <property type="match status" value="1"/>
</dbReference>
<proteinExistence type="predicted"/>
<evidence type="ECO:0000256" key="6">
    <source>
        <dbReference type="ARBA" id="ARBA00022679"/>
    </source>
</evidence>
<dbReference type="PRINTS" id="PR00344">
    <property type="entry name" value="BCTRLSENSOR"/>
</dbReference>
<keyword evidence="12" id="KW-0175">Coiled coil</keyword>
<organism evidence="16 17">
    <name type="scientific">Paenibacillus phytorum</name>
    <dbReference type="NCBI Taxonomy" id="2654977"/>
    <lineage>
        <taxon>Bacteria</taxon>
        <taxon>Bacillati</taxon>
        <taxon>Bacillota</taxon>
        <taxon>Bacilli</taxon>
        <taxon>Bacillales</taxon>
        <taxon>Paenibacillaceae</taxon>
        <taxon>Paenibacillus</taxon>
    </lineage>
</organism>
<dbReference type="Gene3D" id="1.10.287.130">
    <property type="match status" value="1"/>
</dbReference>
<evidence type="ECO:0000256" key="3">
    <source>
        <dbReference type="ARBA" id="ARBA00012438"/>
    </source>
</evidence>
<feature type="domain" description="HAMP" evidence="15">
    <location>
        <begin position="308"/>
        <end position="361"/>
    </location>
</feature>
<evidence type="ECO:0000256" key="12">
    <source>
        <dbReference type="SAM" id="Coils"/>
    </source>
</evidence>
<dbReference type="InterPro" id="IPR010559">
    <property type="entry name" value="Sig_transdc_His_kin_internal"/>
</dbReference>
<dbReference type="PANTHER" id="PTHR34220:SF7">
    <property type="entry name" value="SENSOR HISTIDINE KINASE YPDA"/>
    <property type="match status" value="1"/>
</dbReference>
<dbReference type="PROSITE" id="PS50885">
    <property type="entry name" value="HAMP"/>
    <property type="match status" value="1"/>
</dbReference>
<sequence>MKLHKKLMIVYLVTILLPIVGLTNYFLNQMSDLIIRYVSDSYQKILVQSNNGIYYNIRFYESILDNLTVSEPVQNVLTEPEVYREKGVIIMNREISRAVRFIQAYQATDVESIEFFSTSPDVMSDGVYLFPEDRLRRVLGLNEIPDSKFWILEQVDGKYYYALVRPMYSIGQFKKIGYIKLTIQIPSVTYVQETLGNKADASGSLIIADSKGTIMFNPDTAQLGKPLPQEIVEETSTDRSSESELNLHIQGTDYVMWYRKLQNVDWTMYLLVPKASIQSKVNEIRQTILTVSIICMIIFSFLTLLITRQLTRGIRRLHAKVSRVGRGVLSTSRRVHVKGDEIDELDRNFDNMLDNLRDLIHQNYVEKLERREMELNFLQAQINPHFLYNTLDAIKNEIDMDEKQTAIGMVVALADLFRISVSKGSNTIRFEQEIDHAKCYLKILEIRFGARHTVEWQIDPQIPSLYTLKIILQPLLENAIQHGLKGMAAGSVTVIGELTEQAVIVTVRDNGVGMTKVQAETLLSDHSPSKGIGLYNVNSRIRMYFGGEYGLSIKSEPGKGTEVVLTLPVLEGVEHV</sequence>
<dbReference type="Gene3D" id="3.30.565.10">
    <property type="entry name" value="Histidine kinase-like ATPase, C-terminal domain"/>
    <property type="match status" value="1"/>
</dbReference>
<dbReference type="InterPro" id="IPR050640">
    <property type="entry name" value="Bact_2-comp_sensor_kinase"/>
</dbReference>
<dbReference type="InterPro" id="IPR004358">
    <property type="entry name" value="Sig_transdc_His_kin-like_C"/>
</dbReference>
<protein>
    <recommendedName>
        <fullName evidence="3">histidine kinase</fullName>
        <ecNumber evidence="3">2.7.13.3</ecNumber>
    </recommendedName>
</protein>
<evidence type="ECO:0000256" key="7">
    <source>
        <dbReference type="ARBA" id="ARBA00022741"/>
    </source>
</evidence>
<evidence type="ECO:0000313" key="17">
    <source>
        <dbReference type="Proteomes" id="UP000616779"/>
    </source>
</evidence>
<keyword evidence="4" id="KW-1003">Cell membrane</keyword>
<gene>
    <name evidence="16" type="ORF">GC098_23930</name>
</gene>
<reference evidence="16 17" key="1">
    <citation type="submission" date="2019-10" db="EMBL/GenBank/DDBJ databases">
        <title>Description of Paenibacillus terrestris sp. nov.</title>
        <authorList>
            <person name="Carlier A."/>
            <person name="Qi S."/>
        </authorList>
    </citation>
    <scope>NUCLEOTIDE SEQUENCE [LARGE SCALE GENOMIC DNA]</scope>
    <source>
        <strain evidence="16 17">LMG 31458</strain>
    </source>
</reference>
<dbReference type="PANTHER" id="PTHR34220">
    <property type="entry name" value="SENSOR HISTIDINE KINASE YPDA"/>
    <property type="match status" value="1"/>
</dbReference>
<feature type="transmembrane region" description="Helical" evidence="13">
    <location>
        <begin position="288"/>
        <end position="307"/>
    </location>
</feature>